<protein>
    <submittedName>
        <fullName evidence="2">Histone acetyltransferase HPA2 family protein</fullName>
    </submittedName>
</protein>
<dbReference type="EMBL" id="KF900376">
    <property type="protein sequence ID" value="AIE92808.1"/>
    <property type="molecule type" value="Genomic_DNA"/>
</dbReference>
<organism evidence="2">
    <name type="scientific">uncultured marine group II/III euryarchaeote AD1000_28_C09</name>
    <dbReference type="NCBI Taxonomy" id="1457746"/>
    <lineage>
        <taxon>Archaea</taxon>
        <taxon>Methanobacteriati</taxon>
        <taxon>Methanobacteriota</taxon>
        <taxon>environmental samples</taxon>
    </lineage>
</organism>
<evidence type="ECO:0000313" key="2">
    <source>
        <dbReference type="EMBL" id="AIE92808.1"/>
    </source>
</evidence>
<reference evidence="2" key="1">
    <citation type="journal article" date="2014" name="Genome Biol. Evol.">
        <title>Pangenome evidence for extensive interdomain horizontal transfer affecting lineage core and shell genes in uncultured planktonic thaumarchaeota and euryarchaeota.</title>
        <authorList>
            <person name="Deschamps P."/>
            <person name="Zivanovic Y."/>
            <person name="Moreira D."/>
            <person name="Rodriguez-Valera F."/>
            <person name="Lopez-Garcia P."/>
        </authorList>
    </citation>
    <scope>NUCLEOTIDE SEQUENCE</scope>
</reference>
<dbReference type="Gene3D" id="3.40.630.90">
    <property type="match status" value="1"/>
</dbReference>
<dbReference type="InterPro" id="IPR000182">
    <property type="entry name" value="GNAT_dom"/>
</dbReference>
<dbReference type="PANTHER" id="PTHR47237">
    <property type="entry name" value="SLL0310 PROTEIN"/>
    <property type="match status" value="1"/>
</dbReference>
<dbReference type="GO" id="GO:0016747">
    <property type="term" value="F:acyltransferase activity, transferring groups other than amino-acyl groups"/>
    <property type="evidence" value="ECO:0007669"/>
    <property type="project" value="InterPro"/>
</dbReference>
<name>A0A075FNI1_9EURY</name>
<evidence type="ECO:0000259" key="1">
    <source>
        <dbReference type="PROSITE" id="PS51186"/>
    </source>
</evidence>
<dbReference type="SUPFAM" id="SSF55729">
    <property type="entry name" value="Acyl-CoA N-acyltransferases (Nat)"/>
    <property type="match status" value="1"/>
</dbReference>
<dbReference type="Gene3D" id="3.40.630.30">
    <property type="match status" value="1"/>
</dbReference>
<dbReference type="AlphaFoldDB" id="A0A075FNI1"/>
<dbReference type="Pfam" id="PF18014">
    <property type="entry name" value="Acetyltransf_18"/>
    <property type="match status" value="1"/>
</dbReference>
<dbReference type="InterPro" id="IPR016181">
    <property type="entry name" value="Acyl_CoA_acyltransferase"/>
</dbReference>
<sequence>MIEVRDMKKSELAFAKSLTDVEDWGNSKEDWNRLFRISIPLVAVDGDNLAGITTAFDYGVLGMIGNVVVSKESRGKGVGQELIKEAMTRLESCKSVRVHSMMEVTSFYKDLGFLAEGMSTQFRLDANMKSFQPFDIDSETNIVPAEGYWDEILAMDLRQFVGDRSQFLKEINDYLPQCSFVALGEDGSVKGFIMAKGEDSWYEIGPWIVESGCKNWQGLLQASVQAIPDNSTVEIFVPAPNFRVTSLLDSVGYSAHSYCMSMFYGEDWPDEANICARGGGDKG</sequence>
<dbReference type="PANTHER" id="PTHR47237:SF2">
    <property type="entry name" value="BLL4206 PROTEIN"/>
    <property type="match status" value="1"/>
</dbReference>
<dbReference type="InterPro" id="IPR052729">
    <property type="entry name" value="Acyl/Acetyltrans_Enzymes"/>
</dbReference>
<dbReference type="InterPro" id="IPR041496">
    <property type="entry name" value="YitH/HolE_GNAT"/>
</dbReference>
<accession>A0A075FNI1</accession>
<feature type="domain" description="N-acetyltransferase" evidence="1">
    <location>
        <begin position="2"/>
        <end position="133"/>
    </location>
</feature>
<dbReference type="Pfam" id="PF13673">
    <property type="entry name" value="Acetyltransf_10"/>
    <property type="match status" value="1"/>
</dbReference>
<keyword evidence="2" id="KW-0808">Transferase</keyword>
<proteinExistence type="predicted"/>
<dbReference type="PROSITE" id="PS51186">
    <property type="entry name" value="GNAT"/>
    <property type="match status" value="1"/>
</dbReference>
<dbReference type="CDD" id="cd04301">
    <property type="entry name" value="NAT_SF"/>
    <property type="match status" value="1"/>
</dbReference>